<dbReference type="OrthoDB" id="10484851at2759"/>
<reference evidence="2" key="1">
    <citation type="submission" date="2020-08" db="EMBL/GenBank/DDBJ databases">
        <title>Multicomponent nature underlies the extraordinary mechanical properties of spider dragline silk.</title>
        <authorList>
            <person name="Kono N."/>
            <person name="Nakamura H."/>
            <person name="Mori M."/>
            <person name="Yoshida Y."/>
            <person name="Ohtoshi R."/>
            <person name="Malay A.D."/>
            <person name="Moran D.A.P."/>
            <person name="Tomita M."/>
            <person name="Numata K."/>
            <person name="Arakawa K."/>
        </authorList>
    </citation>
    <scope>NUCLEOTIDE SEQUENCE</scope>
</reference>
<proteinExistence type="predicted"/>
<sequence length="98" mass="11237">MGTMKCTEPAIISAVKILKIFDRQVRKEKASICEMAFSRGARNYPNFLESHASPGSGNVSINPEWRPRGDKRPFERKWHSCIRTPDEKSTLTEDEIQK</sequence>
<dbReference type="Proteomes" id="UP000886998">
    <property type="component" value="Unassembled WGS sequence"/>
</dbReference>
<protein>
    <submittedName>
        <fullName evidence="2">Uncharacterized protein</fullName>
    </submittedName>
</protein>
<evidence type="ECO:0000313" key="2">
    <source>
        <dbReference type="EMBL" id="GFY70467.1"/>
    </source>
</evidence>
<dbReference type="EMBL" id="BMAV01018268">
    <property type="protein sequence ID" value="GFY70467.1"/>
    <property type="molecule type" value="Genomic_DNA"/>
</dbReference>
<keyword evidence="3" id="KW-1185">Reference proteome</keyword>
<comment type="caution">
    <text evidence="2">The sequence shown here is derived from an EMBL/GenBank/DDBJ whole genome shotgun (WGS) entry which is preliminary data.</text>
</comment>
<evidence type="ECO:0000313" key="3">
    <source>
        <dbReference type="Proteomes" id="UP000886998"/>
    </source>
</evidence>
<organism evidence="2 3">
    <name type="scientific">Trichonephila inaurata madagascariensis</name>
    <dbReference type="NCBI Taxonomy" id="2747483"/>
    <lineage>
        <taxon>Eukaryota</taxon>
        <taxon>Metazoa</taxon>
        <taxon>Ecdysozoa</taxon>
        <taxon>Arthropoda</taxon>
        <taxon>Chelicerata</taxon>
        <taxon>Arachnida</taxon>
        <taxon>Araneae</taxon>
        <taxon>Araneomorphae</taxon>
        <taxon>Entelegynae</taxon>
        <taxon>Araneoidea</taxon>
        <taxon>Nephilidae</taxon>
        <taxon>Trichonephila</taxon>
        <taxon>Trichonephila inaurata</taxon>
    </lineage>
</organism>
<gene>
    <name evidence="2" type="ORF">TNIN_30431</name>
</gene>
<evidence type="ECO:0000256" key="1">
    <source>
        <dbReference type="SAM" id="MobiDB-lite"/>
    </source>
</evidence>
<name>A0A8X6YED0_9ARAC</name>
<dbReference type="AlphaFoldDB" id="A0A8X6YED0"/>
<feature type="region of interest" description="Disordered" evidence="1">
    <location>
        <begin position="48"/>
        <end position="72"/>
    </location>
</feature>
<accession>A0A8X6YED0</accession>